<dbReference type="InterPro" id="IPR001841">
    <property type="entry name" value="Znf_RING"/>
</dbReference>
<name>A0A504XAL4_LEIDO</name>
<dbReference type="GO" id="GO:0008270">
    <property type="term" value="F:zinc ion binding"/>
    <property type="evidence" value="ECO:0007669"/>
    <property type="project" value="UniProtKB-KW"/>
</dbReference>
<dbReference type="EMBL" id="RHLD01000031">
    <property type="protein sequence ID" value="TPP44179.1"/>
    <property type="molecule type" value="Genomic_DNA"/>
</dbReference>
<comment type="caution">
    <text evidence="8">The sequence shown here is derived from an EMBL/GenBank/DDBJ whole genome shotgun (WGS) entry which is preliminary data.</text>
</comment>
<dbReference type="Gene3D" id="3.30.40.10">
    <property type="entry name" value="Zinc/RING finger domain, C3HC4 (zinc finger)"/>
    <property type="match status" value="1"/>
</dbReference>
<evidence type="ECO:0000256" key="6">
    <source>
        <dbReference type="SAM" id="MobiDB-lite"/>
    </source>
</evidence>
<feature type="region of interest" description="Disordered" evidence="6">
    <location>
        <begin position="53"/>
        <end position="86"/>
    </location>
</feature>
<feature type="coiled-coil region" evidence="5">
    <location>
        <begin position="681"/>
        <end position="708"/>
    </location>
</feature>
<dbReference type="InterPro" id="IPR013083">
    <property type="entry name" value="Znf_RING/FYVE/PHD"/>
</dbReference>
<feature type="coiled-coil region" evidence="5">
    <location>
        <begin position="477"/>
        <end position="504"/>
    </location>
</feature>
<evidence type="ECO:0000313" key="8">
    <source>
        <dbReference type="EMBL" id="TPP44179.1"/>
    </source>
</evidence>
<evidence type="ECO:0000256" key="2">
    <source>
        <dbReference type="ARBA" id="ARBA00022771"/>
    </source>
</evidence>
<proteinExistence type="predicted"/>
<reference evidence="9" key="1">
    <citation type="submission" date="2019-02" db="EMBL/GenBank/DDBJ databases">
        <title>FDA dAtabase for Regulatory Grade micrObial Sequences (FDA-ARGOS): Supporting development and validation of Infectious Disease Dx tests.</title>
        <authorList>
            <person name="Duncan R."/>
            <person name="Fisher C."/>
            <person name="Tallon L."/>
            <person name="Sadzewicz L."/>
            <person name="Sengamalay N."/>
            <person name="Ott S."/>
            <person name="Godinez A."/>
            <person name="Nagaraj S."/>
            <person name="Vavikolanu K."/>
            <person name="Vyas G."/>
            <person name="Nadendla S."/>
            <person name="Aluvathingal J."/>
            <person name="Sichtig H."/>
        </authorList>
    </citation>
    <scope>NUCLEOTIDE SEQUENCE [LARGE SCALE GENOMIC DNA]</scope>
    <source>
        <strain evidence="9">FDAARGOS_360</strain>
    </source>
</reference>
<sequence>MQPGSNAPPNSQRSAFSRMMNARRASSMDRSAVAGFDPVSHYSSCPPLPVIRQPQSTAPHAGLRQHESGVAALKPSRKAASPPYVITDKTPRPELLAIIMQLQADLTQRTDSVNAIQRNFERLSAMRHAEQLELRRLRLLEKTRPESAPDGGDAATRQLESVLAEMRHRAVEQQATFAQMEEELQAANRLCALHQDIARLIASHADGFRDVLQAEALAHSQLYKSAMSERAGIGSRHEATQQQLLCKDVAQLVADHQAQIVPKLIRGGAAERCRMKNPAQVSTATLLELVRQGLRETAEAVHQYVAATHATDQERVLTEAEGQRDREELRRVLGELLRLRRRATEEAEATARTALLFGALQTSVTAHRAFDHVRLLTANADAAAAATRSSWEVTAALLTRRISDWRDAADVRLVDFCNTIEASMAEKARERDAQTQQTAQELLLDERKRLENLHASQVQTMQADWRRQRDAVQQSHAKQLEQVRRDLVAQVQVAEDRRAAAERRTGAIEAALTQMTRDHAAEVQAVEAHWRSAVLDAERHCEQRWRTMLEAYQEGQKASRGAVLQLMVDVLRTRGHCVYEEQAERAALCRSHWRNQTQHLREEQAAVMQHGVATAVVLERMRYHTEDEAASRAVLHASEAADWAALVRKEAAHNAQVHHAVSMAAAAARLEGLRAEMAGREARWEQRLDALETDLRQAQQECLGAVHRASDAVVAAQEAQAALQATQRDFAAYRCGVGAAAQRIEVAESATESACCCSLCLELYCQPVACVPCGHIYCANCLLRHARNRSLPSVASAFACGAGASTGENGAVGARAQLEVTHWLRNMSTPHASLFCPECASTTVSTVVELPILGELTAKYDYKKRSLAVLLAELR</sequence>
<dbReference type="VEuPathDB" id="TriTrypDB:LdCL_120020300"/>
<dbReference type="PROSITE" id="PS00518">
    <property type="entry name" value="ZF_RING_1"/>
    <property type="match status" value="1"/>
</dbReference>
<protein>
    <recommendedName>
        <fullName evidence="7">RING-type domain-containing protein</fullName>
    </recommendedName>
</protein>
<keyword evidence="3" id="KW-0862">Zinc</keyword>
<evidence type="ECO:0000256" key="1">
    <source>
        <dbReference type="ARBA" id="ARBA00022723"/>
    </source>
</evidence>
<dbReference type="VEuPathDB" id="TriTrypDB:LDHU3_12.1620"/>
<evidence type="ECO:0000256" key="5">
    <source>
        <dbReference type="SAM" id="Coils"/>
    </source>
</evidence>
<accession>A0A504XAL4</accession>
<keyword evidence="1" id="KW-0479">Metal-binding</keyword>
<dbReference type="AlphaFoldDB" id="A0A504XAL4"/>
<dbReference type="Pfam" id="PF13445">
    <property type="entry name" value="zf-RING_UBOX"/>
    <property type="match status" value="1"/>
</dbReference>
<dbReference type="VEuPathDB" id="TriTrypDB:LdBPK_120820.1"/>
<feature type="coiled-coil region" evidence="5">
    <location>
        <begin position="163"/>
        <end position="190"/>
    </location>
</feature>
<gene>
    <name evidence="8" type="ORF">CGC20_23510</name>
</gene>
<evidence type="ECO:0000256" key="3">
    <source>
        <dbReference type="ARBA" id="ARBA00022833"/>
    </source>
</evidence>
<dbReference type="Proteomes" id="UP000318821">
    <property type="component" value="Unassembled WGS sequence"/>
</dbReference>
<evidence type="ECO:0000313" key="9">
    <source>
        <dbReference type="Proteomes" id="UP000318821"/>
    </source>
</evidence>
<keyword evidence="2 4" id="KW-0863">Zinc-finger</keyword>
<dbReference type="SUPFAM" id="SSF57850">
    <property type="entry name" value="RING/U-box"/>
    <property type="match status" value="1"/>
</dbReference>
<dbReference type="InterPro" id="IPR017907">
    <property type="entry name" value="Znf_RING_CS"/>
</dbReference>
<dbReference type="SMART" id="SM00184">
    <property type="entry name" value="RING"/>
    <property type="match status" value="1"/>
</dbReference>
<keyword evidence="5" id="KW-0175">Coiled coil</keyword>
<organism evidence="8 9">
    <name type="scientific">Leishmania donovani</name>
    <dbReference type="NCBI Taxonomy" id="5661"/>
    <lineage>
        <taxon>Eukaryota</taxon>
        <taxon>Discoba</taxon>
        <taxon>Euglenozoa</taxon>
        <taxon>Kinetoplastea</taxon>
        <taxon>Metakinetoplastina</taxon>
        <taxon>Trypanosomatida</taxon>
        <taxon>Trypanosomatidae</taxon>
        <taxon>Leishmaniinae</taxon>
        <taxon>Leishmania</taxon>
    </lineage>
</organism>
<dbReference type="PROSITE" id="PS50089">
    <property type="entry name" value="ZF_RING_2"/>
    <property type="match status" value="1"/>
</dbReference>
<evidence type="ECO:0000256" key="4">
    <source>
        <dbReference type="PROSITE-ProRule" id="PRU00175"/>
    </source>
</evidence>
<dbReference type="InterPro" id="IPR027370">
    <property type="entry name" value="Znf-RING_euk"/>
</dbReference>
<feature type="domain" description="RING-type" evidence="7">
    <location>
        <begin position="757"/>
        <end position="800"/>
    </location>
</feature>
<evidence type="ECO:0000259" key="7">
    <source>
        <dbReference type="PROSITE" id="PS50089"/>
    </source>
</evidence>